<protein>
    <submittedName>
        <fullName evidence="11">Cytochrome b5</fullName>
    </submittedName>
</protein>
<evidence type="ECO:0000256" key="6">
    <source>
        <dbReference type="ARBA" id="ARBA00023136"/>
    </source>
</evidence>
<dbReference type="SUPFAM" id="SSF55856">
    <property type="entry name" value="Cytochrome b5-like heme/steroid binding domain"/>
    <property type="match status" value="1"/>
</dbReference>
<evidence type="ECO:0000259" key="10">
    <source>
        <dbReference type="PROSITE" id="PS50255"/>
    </source>
</evidence>
<dbReference type="SMART" id="SM01117">
    <property type="entry name" value="Cyt-b5"/>
    <property type="match status" value="1"/>
</dbReference>
<dbReference type="GO" id="GO:0016020">
    <property type="term" value="C:membrane"/>
    <property type="evidence" value="ECO:0007669"/>
    <property type="project" value="UniProtKB-SubCell"/>
</dbReference>
<keyword evidence="4" id="KW-0479">Metal-binding</keyword>
<evidence type="ECO:0000256" key="4">
    <source>
        <dbReference type="ARBA" id="ARBA00022723"/>
    </source>
</evidence>
<dbReference type="InterPro" id="IPR001199">
    <property type="entry name" value="Cyt_B5-like_heme/steroid-bd"/>
</dbReference>
<comment type="subcellular location">
    <subcellularLocation>
        <location evidence="1">Membrane</location>
    </subcellularLocation>
</comment>
<dbReference type="InterPro" id="IPR050668">
    <property type="entry name" value="Cytochrome_b5"/>
</dbReference>
<dbReference type="GO" id="GO:0020037">
    <property type="term" value="F:heme binding"/>
    <property type="evidence" value="ECO:0007669"/>
    <property type="project" value="TreeGrafter"/>
</dbReference>
<dbReference type="EMBL" id="GBEZ01008537">
    <property type="protein sequence ID" value="JAC77008.1"/>
    <property type="molecule type" value="Transcribed_RNA"/>
</dbReference>
<dbReference type="PRINTS" id="PR00363">
    <property type="entry name" value="CYTOCHROMEB5"/>
</dbReference>
<evidence type="ECO:0000256" key="5">
    <source>
        <dbReference type="ARBA" id="ARBA00023004"/>
    </source>
</evidence>
<dbReference type="Pfam" id="PF00173">
    <property type="entry name" value="Cyt-b5"/>
    <property type="match status" value="1"/>
</dbReference>
<gene>
    <name evidence="11" type="ORF">TSPGSL018_18703</name>
</gene>
<evidence type="ECO:0000256" key="1">
    <source>
        <dbReference type="ARBA" id="ARBA00004370"/>
    </source>
</evidence>
<reference evidence="11" key="1">
    <citation type="submission" date="2014-05" db="EMBL/GenBank/DDBJ databases">
        <title>The transcriptome of the halophilic microalga Tetraselmis sp. GSL018 isolated from the Great Salt Lake, Utah.</title>
        <authorList>
            <person name="Jinkerson R.E."/>
            <person name="D'Adamo S."/>
            <person name="Posewitz M.C."/>
        </authorList>
    </citation>
    <scope>NUCLEOTIDE SEQUENCE</scope>
    <source>
        <strain evidence="11">GSL018</strain>
    </source>
</reference>
<dbReference type="GO" id="GO:0046872">
    <property type="term" value="F:metal ion binding"/>
    <property type="evidence" value="ECO:0007669"/>
    <property type="project" value="UniProtKB-KW"/>
</dbReference>
<feature type="compositionally biased region" description="Low complexity" evidence="8">
    <location>
        <begin position="98"/>
        <end position="107"/>
    </location>
</feature>
<evidence type="ECO:0000256" key="2">
    <source>
        <dbReference type="ARBA" id="ARBA00022617"/>
    </source>
</evidence>
<keyword evidence="2" id="KW-0349">Heme</keyword>
<dbReference type="AlphaFoldDB" id="A0A061RYG6"/>
<feature type="region of interest" description="Disordered" evidence="8">
    <location>
        <begin position="88"/>
        <end position="107"/>
    </location>
</feature>
<dbReference type="InterPro" id="IPR036400">
    <property type="entry name" value="Cyt_B5-like_heme/steroid_sf"/>
</dbReference>
<evidence type="ECO:0000313" key="11">
    <source>
        <dbReference type="EMBL" id="JAC77008.1"/>
    </source>
</evidence>
<dbReference type="PANTHER" id="PTHR19359:SF14">
    <property type="entry name" value="CYTOCHROME B5 A"/>
    <property type="match status" value="1"/>
</dbReference>
<organism evidence="11">
    <name type="scientific">Tetraselmis sp. GSL018</name>
    <dbReference type="NCBI Taxonomy" id="582737"/>
    <lineage>
        <taxon>Eukaryota</taxon>
        <taxon>Viridiplantae</taxon>
        <taxon>Chlorophyta</taxon>
        <taxon>core chlorophytes</taxon>
        <taxon>Chlorodendrophyceae</taxon>
        <taxon>Chlorodendrales</taxon>
        <taxon>Chlorodendraceae</taxon>
        <taxon>Tetraselmis</taxon>
    </lineage>
</organism>
<comment type="similarity">
    <text evidence="7">Belongs to the cytochrome b5 family.</text>
</comment>
<dbReference type="Gene3D" id="3.10.120.10">
    <property type="entry name" value="Cytochrome b5-like heme/steroid binding domain"/>
    <property type="match status" value="1"/>
</dbReference>
<proteinExistence type="inferred from homology"/>
<keyword evidence="3 9" id="KW-0812">Transmembrane</keyword>
<evidence type="ECO:0000256" key="3">
    <source>
        <dbReference type="ARBA" id="ARBA00022692"/>
    </source>
</evidence>
<dbReference type="PROSITE" id="PS50255">
    <property type="entry name" value="CYTOCHROME_B5_2"/>
    <property type="match status" value="1"/>
</dbReference>
<evidence type="ECO:0000256" key="7">
    <source>
        <dbReference type="ARBA" id="ARBA00038168"/>
    </source>
</evidence>
<dbReference type="FunFam" id="3.10.120.10:FF:000002">
    <property type="entry name" value="Cytochrome b5 type B"/>
    <property type="match status" value="1"/>
</dbReference>
<name>A0A061RYG6_9CHLO</name>
<keyword evidence="9" id="KW-1133">Transmembrane helix</keyword>
<feature type="transmembrane region" description="Helical" evidence="9">
    <location>
        <begin position="117"/>
        <end position="135"/>
    </location>
</feature>
<sequence>MATAVPSDNSEKVFSLEECQKHTKEEDCWIIVHGKVYDVTAMLDEHPGGGDIIVSASGRDATDDFEDVGHSRSAREWLEKLCIGKYEGGDPSVEKRSAVSSSTTSTTDSSATKLAKALLPVAVIVVAVWLANYMYA</sequence>
<evidence type="ECO:0000256" key="8">
    <source>
        <dbReference type="SAM" id="MobiDB-lite"/>
    </source>
</evidence>
<evidence type="ECO:0000256" key="9">
    <source>
        <dbReference type="SAM" id="Phobius"/>
    </source>
</evidence>
<dbReference type="PANTHER" id="PTHR19359">
    <property type="entry name" value="CYTOCHROME B5"/>
    <property type="match status" value="1"/>
</dbReference>
<accession>A0A061RYG6</accession>
<feature type="domain" description="Cytochrome b5 heme-binding" evidence="10">
    <location>
        <begin position="11"/>
        <end position="87"/>
    </location>
</feature>
<keyword evidence="5" id="KW-0408">Iron</keyword>
<keyword evidence="6 9" id="KW-0472">Membrane</keyword>